<keyword evidence="4" id="KW-1185">Reference proteome</keyword>
<protein>
    <submittedName>
        <fullName evidence="3">ATPase</fullName>
    </submittedName>
</protein>
<gene>
    <name evidence="3" type="ORF">GPICK_10395</name>
</gene>
<reference evidence="3 4" key="1">
    <citation type="journal article" date="2015" name="Genome Announc.">
        <title>Complete Genome of Geobacter pickeringii G13T, a Metal-Reducing Isolate from Sedimentary Kaolin Deposits.</title>
        <authorList>
            <person name="Badalamenti J.P."/>
            <person name="Bond D.R."/>
        </authorList>
    </citation>
    <scope>NUCLEOTIDE SEQUENCE [LARGE SCALE GENOMIC DNA]</scope>
    <source>
        <strain evidence="3 4">G13</strain>
    </source>
</reference>
<dbReference type="SUPFAM" id="SSF52540">
    <property type="entry name" value="P-loop containing nucleoside triphosphate hydrolases"/>
    <property type="match status" value="1"/>
</dbReference>
<dbReference type="STRING" id="345632.GPICK_10395"/>
<dbReference type="InterPro" id="IPR041682">
    <property type="entry name" value="AAA_14"/>
</dbReference>
<evidence type="ECO:0000313" key="3">
    <source>
        <dbReference type="EMBL" id="AJE03706.1"/>
    </source>
</evidence>
<feature type="domain" description="AAA" evidence="1">
    <location>
        <begin position="34"/>
        <end position="168"/>
    </location>
</feature>
<dbReference type="PANTHER" id="PTHR33295">
    <property type="entry name" value="ATPASE"/>
    <property type="match status" value="1"/>
</dbReference>
<dbReference type="InterPro" id="IPR027417">
    <property type="entry name" value="P-loop_NTPase"/>
</dbReference>
<dbReference type="Pfam" id="PF13635">
    <property type="entry name" value="DUF4143"/>
    <property type="match status" value="1"/>
</dbReference>
<evidence type="ECO:0000259" key="1">
    <source>
        <dbReference type="Pfam" id="PF13173"/>
    </source>
</evidence>
<evidence type="ECO:0000259" key="2">
    <source>
        <dbReference type="Pfam" id="PF13635"/>
    </source>
</evidence>
<proteinExistence type="predicted"/>
<dbReference type="PANTHER" id="PTHR33295:SF8">
    <property type="entry name" value="AAA+ ATPASE DOMAIN-CONTAINING PROTEIN"/>
    <property type="match status" value="1"/>
</dbReference>
<dbReference type="Pfam" id="PF13173">
    <property type="entry name" value="AAA_14"/>
    <property type="match status" value="1"/>
</dbReference>
<sequence>MVKKELLKRIIRDFHLSSLPSLHRRSKDVPLDSGKIVTLVGVRRCGKTSYLFCKIAELLARDVPRTKILYTNFEDERLDLQADELDLLLQAYRELYPDIRLEECYFFFDEIQNVEGWDVFVRRVYDTVTKNIFITGSNSRFLSSEIATSLRGRTVRYEVFPLSFREFLSFKGITPDLYSSRSIALVNHHLTDYLQHGGFPEVVDYDDGLRNRVLQEYFNVMIYRDLLERYQIRNLPALRFFLKRLIASATSQVSVNNIYNELKSAGFKAGKNQLYDFLEACQQIHLTLVLRKHTTSLVERELGEKKVYAIDNGLLKALSYRFSEDMGKFLEQTVFLELRRREKDVWFFKDKAECDFVVKDGFNVTEAIQVTVGLEDEKTRKRELRGLVACCHACGLKEGLIVTRDTAAFLEADGVKVTVVPLYQWLLAEEGGLTPRAVRT</sequence>
<feature type="domain" description="DUF4143" evidence="2">
    <location>
        <begin position="224"/>
        <end position="369"/>
    </location>
</feature>
<organism evidence="3 4">
    <name type="scientific">Geobacter pickeringii</name>
    <dbReference type="NCBI Taxonomy" id="345632"/>
    <lineage>
        <taxon>Bacteria</taxon>
        <taxon>Pseudomonadati</taxon>
        <taxon>Thermodesulfobacteriota</taxon>
        <taxon>Desulfuromonadia</taxon>
        <taxon>Geobacterales</taxon>
        <taxon>Geobacteraceae</taxon>
        <taxon>Geobacter</taxon>
    </lineage>
</organism>
<evidence type="ECO:0000313" key="4">
    <source>
        <dbReference type="Proteomes" id="UP000057609"/>
    </source>
</evidence>
<dbReference type="Proteomes" id="UP000057609">
    <property type="component" value="Chromosome"/>
</dbReference>
<name>A0A0B5BI37_9BACT</name>
<accession>A0A0B5BI37</accession>
<dbReference type="HOGENOM" id="CLU_041527_0_0_7"/>
<dbReference type="InterPro" id="IPR025420">
    <property type="entry name" value="DUF4143"/>
</dbReference>
<dbReference type="KEGG" id="gpi:GPICK_10395"/>
<dbReference type="AlphaFoldDB" id="A0A0B5BI37"/>
<dbReference type="EMBL" id="CP009788">
    <property type="protein sequence ID" value="AJE03706.1"/>
    <property type="molecule type" value="Genomic_DNA"/>
</dbReference>